<dbReference type="AlphaFoldDB" id="A0A9K3CQ24"/>
<comment type="caution">
    <text evidence="1">The sequence shown here is derived from an EMBL/GenBank/DDBJ whole genome shotgun (WGS) entry which is preliminary data.</text>
</comment>
<name>A0A9K3CQ24_9EUKA</name>
<organism evidence="1 2">
    <name type="scientific">Kipferlia bialata</name>
    <dbReference type="NCBI Taxonomy" id="797122"/>
    <lineage>
        <taxon>Eukaryota</taxon>
        <taxon>Metamonada</taxon>
        <taxon>Carpediemonas-like organisms</taxon>
        <taxon>Kipferlia</taxon>
    </lineage>
</organism>
<dbReference type="Proteomes" id="UP000265618">
    <property type="component" value="Unassembled WGS sequence"/>
</dbReference>
<reference evidence="1 2" key="1">
    <citation type="journal article" date="2018" name="PLoS ONE">
        <title>The draft genome of Kipferlia bialata reveals reductive genome evolution in fornicate parasites.</title>
        <authorList>
            <person name="Tanifuji G."/>
            <person name="Takabayashi S."/>
            <person name="Kume K."/>
            <person name="Takagi M."/>
            <person name="Nakayama T."/>
            <person name="Kamikawa R."/>
            <person name="Inagaki Y."/>
            <person name="Hashimoto T."/>
        </authorList>
    </citation>
    <scope>NUCLEOTIDE SEQUENCE [LARGE SCALE GENOMIC DNA]</scope>
    <source>
        <strain evidence="1">NY0173</strain>
    </source>
</reference>
<protein>
    <submittedName>
        <fullName evidence="1">Uncharacterized protein</fullName>
    </submittedName>
</protein>
<keyword evidence="2" id="KW-1185">Reference proteome</keyword>
<gene>
    <name evidence="1" type="ORF">KIPB_001028</name>
</gene>
<evidence type="ECO:0000313" key="1">
    <source>
        <dbReference type="EMBL" id="GIQ80257.1"/>
    </source>
</evidence>
<accession>A0A9K3CQ24</accession>
<sequence length="683" mass="73336">MTFGTLGNRECVASVLRSLSLSHSRYMFRAHVDKGTEGALGLDDESSSDSEPEDELEREALLFCWSRVLKAYRDLSTLSGLSADTGLQADLQTYVLSQLSTGLCDRPGDVLSACVYGGPSDRSYPPLTMRHFLTLLRDLVSSTQQSHRPYESDIHSVIHHIVAETVRGLTEAFTQPILPPTAPEALAGCVDLLSYCVVHGLSFVIAVDAKSAEGERESKRGKRGKGRRGAQAERETAIVPLVCDLMLQVNSYATSKTDATELPVGDLICCGQALDIAAHVSCLTMLPVLSTANTPNGERRVVCEANPKHASPLQSPCSSLLSSLLSPSSLPYTPLFLRGVGGGCIQRLCVNLNVRPHATVQLVLDAVLGSLNSGNAWHAETPPAEVHDVYAALGEGGAQGALCMASLLDVIRLWVEAPTDADVTVDAFFTGGSTQGGIETQGGVFPYMRGTTELEPFSDRHVIYMSTLIDRILPLLVSVLGGVVNETALNPVKRSASLLILCADRHLVHQTKEGSYTQTGMHVLSPQLESLLFPPPPPHPALKQGETVSMTKSLKVMSWIVLVSCRPGRDGQGLGDGRGISIDRDRCLPFLIDLHPQTEARLIWVAALNTIQYMACWPECRSMLLPLPPSFSGLCAHVSRVCNGSREGALAQQVLSSLQGTSPSHSPVSKHLEALVADDFALV</sequence>
<dbReference type="EMBL" id="BDIP01000133">
    <property type="protein sequence ID" value="GIQ80257.1"/>
    <property type="molecule type" value="Genomic_DNA"/>
</dbReference>
<evidence type="ECO:0000313" key="2">
    <source>
        <dbReference type="Proteomes" id="UP000265618"/>
    </source>
</evidence>
<proteinExistence type="predicted"/>